<sequence>MASSPEEEQLHHREPDHPPPADGGFGEDDDERTCPGRGSSGRRPPRGAPPSASCSPTAPFPLASSLTGAAPPPAQRNEVAASASPASRRKEFARPEKVLRAAAAGTRYYRRRRGPKRGDRWLRHPEKKHSPRRGSRDSEPIAFTNPPLSESPTDLGYDPRDEEANDADHPAPMRILPGQNFTKDQAKEIIRKWLQTYDKRNAEHMEASASTIGRREPKEMLQIYSLRIVFNRTRGDPIKIEQVSKLLKIL</sequence>
<reference evidence="2 3" key="1">
    <citation type="submission" date="2019-11" db="EMBL/GenBank/DDBJ databases">
        <title>Whole genome sequence of Oryza granulata.</title>
        <authorList>
            <person name="Li W."/>
        </authorList>
    </citation>
    <scope>NUCLEOTIDE SEQUENCE [LARGE SCALE GENOMIC DNA]</scope>
    <source>
        <strain evidence="3">cv. Menghai</strain>
        <tissue evidence="2">Leaf</tissue>
    </source>
</reference>
<dbReference type="EMBL" id="SPHZ02000002">
    <property type="protein sequence ID" value="KAF0930025.1"/>
    <property type="molecule type" value="Genomic_DNA"/>
</dbReference>
<name>A0A6G1EZK7_9ORYZ</name>
<feature type="compositionally biased region" description="Basic and acidic residues" evidence="1">
    <location>
        <begin position="8"/>
        <end position="19"/>
    </location>
</feature>
<proteinExistence type="predicted"/>
<organism evidence="2 3">
    <name type="scientific">Oryza meyeriana var. granulata</name>
    <dbReference type="NCBI Taxonomy" id="110450"/>
    <lineage>
        <taxon>Eukaryota</taxon>
        <taxon>Viridiplantae</taxon>
        <taxon>Streptophyta</taxon>
        <taxon>Embryophyta</taxon>
        <taxon>Tracheophyta</taxon>
        <taxon>Spermatophyta</taxon>
        <taxon>Magnoliopsida</taxon>
        <taxon>Liliopsida</taxon>
        <taxon>Poales</taxon>
        <taxon>Poaceae</taxon>
        <taxon>BOP clade</taxon>
        <taxon>Oryzoideae</taxon>
        <taxon>Oryzeae</taxon>
        <taxon>Oryzinae</taxon>
        <taxon>Oryza</taxon>
        <taxon>Oryza meyeriana</taxon>
    </lineage>
</organism>
<feature type="compositionally biased region" description="Basic and acidic residues" evidence="1">
    <location>
        <begin position="88"/>
        <end position="99"/>
    </location>
</feature>
<feature type="region of interest" description="Disordered" evidence="1">
    <location>
        <begin position="1"/>
        <end position="177"/>
    </location>
</feature>
<evidence type="ECO:0000256" key="1">
    <source>
        <dbReference type="SAM" id="MobiDB-lite"/>
    </source>
</evidence>
<evidence type="ECO:0000313" key="2">
    <source>
        <dbReference type="EMBL" id="KAF0930025.1"/>
    </source>
</evidence>
<feature type="compositionally biased region" description="Low complexity" evidence="1">
    <location>
        <begin position="49"/>
        <end position="61"/>
    </location>
</feature>
<protein>
    <submittedName>
        <fullName evidence="2">Uncharacterized protein</fullName>
    </submittedName>
</protein>
<accession>A0A6G1EZK7</accession>
<keyword evidence="3" id="KW-1185">Reference proteome</keyword>
<evidence type="ECO:0000313" key="3">
    <source>
        <dbReference type="Proteomes" id="UP000479710"/>
    </source>
</evidence>
<gene>
    <name evidence="2" type="ORF">E2562_027203</name>
</gene>
<dbReference type="AlphaFoldDB" id="A0A6G1EZK7"/>
<dbReference type="OrthoDB" id="677498at2759"/>
<dbReference type="Proteomes" id="UP000479710">
    <property type="component" value="Unassembled WGS sequence"/>
</dbReference>
<comment type="caution">
    <text evidence="2">The sequence shown here is derived from an EMBL/GenBank/DDBJ whole genome shotgun (WGS) entry which is preliminary data.</text>
</comment>